<feature type="compositionally biased region" description="Polar residues" evidence="1">
    <location>
        <begin position="426"/>
        <end position="439"/>
    </location>
</feature>
<evidence type="ECO:0000313" key="3">
    <source>
        <dbReference type="Proteomes" id="UP001431783"/>
    </source>
</evidence>
<feature type="compositionally biased region" description="Polar residues" evidence="1">
    <location>
        <begin position="114"/>
        <end position="123"/>
    </location>
</feature>
<gene>
    <name evidence="2" type="ORF">WA026_003888</name>
</gene>
<reference evidence="2 3" key="1">
    <citation type="submission" date="2023-03" db="EMBL/GenBank/DDBJ databases">
        <title>Genome insight into feeding habits of ladybird beetles.</title>
        <authorList>
            <person name="Li H.-S."/>
            <person name="Huang Y.-H."/>
            <person name="Pang H."/>
        </authorList>
    </citation>
    <scope>NUCLEOTIDE SEQUENCE [LARGE SCALE GENOMIC DNA]</scope>
    <source>
        <strain evidence="2">SYSU_2023b</strain>
        <tissue evidence="2">Whole body</tissue>
    </source>
</reference>
<evidence type="ECO:0000313" key="2">
    <source>
        <dbReference type="EMBL" id="KAK9879074.1"/>
    </source>
</evidence>
<feature type="region of interest" description="Disordered" evidence="1">
    <location>
        <begin position="109"/>
        <end position="131"/>
    </location>
</feature>
<protein>
    <submittedName>
        <fullName evidence="2">Uncharacterized protein</fullName>
    </submittedName>
</protein>
<feature type="region of interest" description="Disordered" evidence="1">
    <location>
        <begin position="207"/>
        <end position="235"/>
    </location>
</feature>
<sequence length="452" mass="51636">MDRADSELKMDDSVKELENLKNSLGRTLSLMKTQTEHYSNVNGKMENHGTDIEEVKQNGKLVAKLFQQMDTDPEAPDKGGQPPTRVRTELEVPSEGIRKSVVQHLPADYPGLTENGNRKSSNPGPFPELRNNAEKTNSLVNEASQYTPLDMAEYVFWTGDEKSVSLAIEEFLQEGMMTREEAILFLQEIKYNLEYMKNHYIQYGLNPKEQHPMDKEKQEGSYRVSRRNDGPQEKTVGEQIRTELNQLRQLQEAYNKRKGQREAATLYRTGFNHGKTSTVDEKPSTSEDYEELLERLRLADFLYTEYSLEEVIYQLAKAMFTQSLKGGSAEAQQALTKFINFLEKEAEEGHISRSLEKKVLDVLIASLTDTLGEYPELLNTRQGIPKTTEESGQQTMRQFLELSPQDKEVLQEAIDPLVAIHKEQTNGRNQMKNNSPNKEQNMKSHISYGLGK</sequence>
<dbReference type="AlphaFoldDB" id="A0AAW1UI65"/>
<accession>A0AAW1UI65</accession>
<dbReference type="EMBL" id="JARQZJ010000061">
    <property type="protein sequence ID" value="KAK9879074.1"/>
    <property type="molecule type" value="Genomic_DNA"/>
</dbReference>
<proteinExistence type="predicted"/>
<evidence type="ECO:0000256" key="1">
    <source>
        <dbReference type="SAM" id="MobiDB-lite"/>
    </source>
</evidence>
<feature type="region of interest" description="Disordered" evidence="1">
    <location>
        <begin position="423"/>
        <end position="452"/>
    </location>
</feature>
<organism evidence="2 3">
    <name type="scientific">Henosepilachna vigintioctopunctata</name>
    <dbReference type="NCBI Taxonomy" id="420089"/>
    <lineage>
        <taxon>Eukaryota</taxon>
        <taxon>Metazoa</taxon>
        <taxon>Ecdysozoa</taxon>
        <taxon>Arthropoda</taxon>
        <taxon>Hexapoda</taxon>
        <taxon>Insecta</taxon>
        <taxon>Pterygota</taxon>
        <taxon>Neoptera</taxon>
        <taxon>Endopterygota</taxon>
        <taxon>Coleoptera</taxon>
        <taxon>Polyphaga</taxon>
        <taxon>Cucujiformia</taxon>
        <taxon>Coccinelloidea</taxon>
        <taxon>Coccinellidae</taxon>
        <taxon>Epilachninae</taxon>
        <taxon>Epilachnini</taxon>
        <taxon>Henosepilachna</taxon>
    </lineage>
</organism>
<keyword evidence="3" id="KW-1185">Reference proteome</keyword>
<name>A0AAW1UI65_9CUCU</name>
<feature type="compositionally biased region" description="Basic and acidic residues" evidence="1">
    <location>
        <begin position="208"/>
        <end position="235"/>
    </location>
</feature>
<dbReference type="Proteomes" id="UP001431783">
    <property type="component" value="Unassembled WGS sequence"/>
</dbReference>
<comment type="caution">
    <text evidence="2">The sequence shown here is derived from an EMBL/GenBank/DDBJ whole genome shotgun (WGS) entry which is preliminary data.</text>
</comment>